<keyword evidence="2" id="KW-1133">Transmembrane helix</keyword>
<feature type="compositionally biased region" description="Low complexity" evidence="1">
    <location>
        <begin position="51"/>
        <end position="62"/>
    </location>
</feature>
<evidence type="ECO:0000256" key="2">
    <source>
        <dbReference type="SAM" id="Phobius"/>
    </source>
</evidence>
<feature type="region of interest" description="Disordered" evidence="1">
    <location>
        <begin position="50"/>
        <end position="88"/>
    </location>
</feature>
<keyword evidence="4" id="KW-1185">Reference proteome</keyword>
<evidence type="ECO:0000256" key="1">
    <source>
        <dbReference type="SAM" id="MobiDB-lite"/>
    </source>
</evidence>
<dbReference type="EMBL" id="PXXU01000033">
    <property type="protein sequence ID" value="PSJ16908.1"/>
    <property type="molecule type" value="Genomic_DNA"/>
</dbReference>
<accession>A0A2P7NTZ9</accession>
<name>A0A2P7NTZ9_9PROT</name>
<comment type="caution">
    <text evidence="3">The sequence shown here is derived from an EMBL/GenBank/DDBJ whole genome shotgun (WGS) entry which is preliminary data.</text>
</comment>
<dbReference type="RefSeq" id="WP_106707344.1">
    <property type="nucleotide sequence ID" value="NZ_PXXU01000033.1"/>
</dbReference>
<organism evidence="3 4">
    <name type="scientific">Nitrosomonas supralitoralis</name>
    <dbReference type="NCBI Taxonomy" id="2116706"/>
    <lineage>
        <taxon>Bacteria</taxon>
        <taxon>Pseudomonadati</taxon>
        <taxon>Pseudomonadota</taxon>
        <taxon>Betaproteobacteria</taxon>
        <taxon>Nitrosomonadales</taxon>
        <taxon>Nitrosomonadaceae</taxon>
        <taxon>Nitrosomonas</taxon>
    </lineage>
</organism>
<feature type="compositionally biased region" description="Low complexity" evidence="1">
    <location>
        <begin position="74"/>
        <end position="88"/>
    </location>
</feature>
<feature type="transmembrane region" description="Helical" evidence="2">
    <location>
        <begin position="24"/>
        <end position="43"/>
    </location>
</feature>
<feature type="compositionally biased region" description="Polar residues" evidence="1">
    <location>
        <begin position="63"/>
        <end position="73"/>
    </location>
</feature>
<gene>
    <name evidence="3" type="ORF">C7H79_11130</name>
</gene>
<evidence type="ECO:0000313" key="3">
    <source>
        <dbReference type="EMBL" id="PSJ16908.1"/>
    </source>
</evidence>
<sequence length="88" mass="9743">MNDIHRRANHNSDISSEKMKNPRVWIYIFLAVLFIVGVGTWLWSDYKEDNTSNSLSSSSNTSPLVQQKRNANPGSDGSVSSDSGAVQK</sequence>
<keyword evidence="2" id="KW-0812">Transmembrane</keyword>
<dbReference type="AlphaFoldDB" id="A0A2P7NTZ9"/>
<keyword evidence="2" id="KW-0472">Membrane</keyword>
<protein>
    <submittedName>
        <fullName evidence="3">Uncharacterized protein</fullName>
    </submittedName>
</protein>
<reference evidence="3 4" key="1">
    <citation type="submission" date="2018-03" db="EMBL/GenBank/DDBJ databases">
        <title>Draft genome of Nitrosomonas supralitoralis APG5.</title>
        <authorList>
            <person name="Urakawa H."/>
            <person name="Lopez J.V."/>
        </authorList>
    </citation>
    <scope>NUCLEOTIDE SEQUENCE [LARGE SCALE GENOMIC DNA]</scope>
    <source>
        <strain evidence="3 4">APG5</strain>
    </source>
</reference>
<evidence type="ECO:0000313" key="4">
    <source>
        <dbReference type="Proteomes" id="UP000241912"/>
    </source>
</evidence>
<proteinExistence type="predicted"/>
<dbReference type="Proteomes" id="UP000241912">
    <property type="component" value="Unassembled WGS sequence"/>
</dbReference>